<evidence type="ECO:0000313" key="1">
    <source>
        <dbReference type="EMBL" id="KAK6322810.1"/>
    </source>
</evidence>
<protein>
    <submittedName>
        <fullName evidence="1">Uncharacterized protein</fullName>
    </submittedName>
</protein>
<gene>
    <name evidence="1" type="ORF">J4Q44_G00076020</name>
</gene>
<dbReference type="Proteomes" id="UP001356427">
    <property type="component" value="Unassembled WGS sequence"/>
</dbReference>
<sequence>MLLPKEMFEGLYATIPLGPDPRVWCYHDDGHKQTALSNKETDPRNRCFFHLSSALLFSKHSIWM</sequence>
<dbReference type="AlphaFoldDB" id="A0AAN8MF95"/>
<dbReference type="EMBL" id="JAGTTL010000005">
    <property type="protein sequence ID" value="KAK6322810.1"/>
    <property type="molecule type" value="Genomic_DNA"/>
</dbReference>
<reference evidence="1 2" key="1">
    <citation type="submission" date="2021-04" db="EMBL/GenBank/DDBJ databases">
        <authorList>
            <person name="De Guttry C."/>
            <person name="Zahm M."/>
            <person name="Klopp C."/>
            <person name="Cabau C."/>
            <person name="Louis A."/>
            <person name="Berthelot C."/>
            <person name="Parey E."/>
            <person name="Roest Crollius H."/>
            <person name="Montfort J."/>
            <person name="Robinson-Rechavi M."/>
            <person name="Bucao C."/>
            <person name="Bouchez O."/>
            <person name="Gislard M."/>
            <person name="Lluch J."/>
            <person name="Milhes M."/>
            <person name="Lampietro C."/>
            <person name="Lopez Roques C."/>
            <person name="Donnadieu C."/>
            <person name="Braasch I."/>
            <person name="Desvignes T."/>
            <person name="Postlethwait J."/>
            <person name="Bobe J."/>
            <person name="Wedekind C."/>
            <person name="Guiguen Y."/>
        </authorList>
    </citation>
    <scope>NUCLEOTIDE SEQUENCE [LARGE SCALE GENOMIC DNA]</scope>
    <source>
        <strain evidence="1">Cs_M1</strain>
        <tissue evidence="1">Blood</tissue>
    </source>
</reference>
<proteinExistence type="predicted"/>
<accession>A0AAN8MF95</accession>
<comment type="caution">
    <text evidence="1">The sequence shown here is derived from an EMBL/GenBank/DDBJ whole genome shotgun (WGS) entry which is preliminary data.</text>
</comment>
<organism evidence="1 2">
    <name type="scientific">Coregonus suidteri</name>
    <dbReference type="NCBI Taxonomy" id="861788"/>
    <lineage>
        <taxon>Eukaryota</taxon>
        <taxon>Metazoa</taxon>
        <taxon>Chordata</taxon>
        <taxon>Craniata</taxon>
        <taxon>Vertebrata</taxon>
        <taxon>Euteleostomi</taxon>
        <taxon>Actinopterygii</taxon>
        <taxon>Neopterygii</taxon>
        <taxon>Teleostei</taxon>
        <taxon>Protacanthopterygii</taxon>
        <taxon>Salmoniformes</taxon>
        <taxon>Salmonidae</taxon>
        <taxon>Coregoninae</taxon>
        <taxon>Coregonus</taxon>
    </lineage>
</organism>
<keyword evidence="2" id="KW-1185">Reference proteome</keyword>
<name>A0AAN8MF95_9TELE</name>
<evidence type="ECO:0000313" key="2">
    <source>
        <dbReference type="Proteomes" id="UP001356427"/>
    </source>
</evidence>